<sequence>MGAPGARCVMLTLTSRTQRLCAGSWAVGLLKSCAGQLHSARARARCGQRRFSAEATNLRLTSAPQHPHRINPAPMETM</sequence>
<name>A0A9Q1DWR8_CONCO</name>
<comment type="caution">
    <text evidence="2">The sequence shown here is derived from an EMBL/GenBank/DDBJ whole genome shotgun (WGS) entry which is preliminary data.</text>
</comment>
<keyword evidence="3" id="KW-1185">Reference proteome</keyword>
<evidence type="ECO:0000313" key="3">
    <source>
        <dbReference type="Proteomes" id="UP001152803"/>
    </source>
</evidence>
<evidence type="ECO:0000313" key="2">
    <source>
        <dbReference type="EMBL" id="KAJ8283232.1"/>
    </source>
</evidence>
<reference evidence="2" key="1">
    <citation type="journal article" date="2023" name="Science">
        <title>Genome structures resolve the early diversification of teleost fishes.</title>
        <authorList>
            <person name="Parey E."/>
            <person name="Louis A."/>
            <person name="Montfort J."/>
            <person name="Bouchez O."/>
            <person name="Roques C."/>
            <person name="Iampietro C."/>
            <person name="Lluch J."/>
            <person name="Castinel A."/>
            <person name="Donnadieu C."/>
            <person name="Desvignes T."/>
            <person name="Floi Bucao C."/>
            <person name="Jouanno E."/>
            <person name="Wen M."/>
            <person name="Mejri S."/>
            <person name="Dirks R."/>
            <person name="Jansen H."/>
            <person name="Henkel C."/>
            <person name="Chen W.J."/>
            <person name="Zahm M."/>
            <person name="Cabau C."/>
            <person name="Klopp C."/>
            <person name="Thompson A.W."/>
            <person name="Robinson-Rechavi M."/>
            <person name="Braasch I."/>
            <person name="Lecointre G."/>
            <person name="Bobe J."/>
            <person name="Postlethwait J.H."/>
            <person name="Berthelot C."/>
            <person name="Roest Crollius H."/>
            <person name="Guiguen Y."/>
        </authorList>
    </citation>
    <scope>NUCLEOTIDE SEQUENCE</scope>
    <source>
        <strain evidence="2">Concon-B</strain>
    </source>
</reference>
<feature type="region of interest" description="Disordered" evidence="1">
    <location>
        <begin position="58"/>
        <end position="78"/>
    </location>
</feature>
<dbReference type="Proteomes" id="UP001152803">
    <property type="component" value="Unassembled WGS sequence"/>
</dbReference>
<evidence type="ECO:0000256" key="1">
    <source>
        <dbReference type="SAM" id="MobiDB-lite"/>
    </source>
</evidence>
<dbReference type="OrthoDB" id="10575246at2759"/>
<dbReference type="AlphaFoldDB" id="A0A9Q1DWR8"/>
<protein>
    <submittedName>
        <fullName evidence="2">Uncharacterized protein</fullName>
    </submittedName>
</protein>
<proteinExistence type="predicted"/>
<gene>
    <name evidence="2" type="ORF">COCON_G00020820</name>
</gene>
<organism evidence="2 3">
    <name type="scientific">Conger conger</name>
    <name type="common">Conger eel</name>
    <name type="synonym">Muraena conger</name>
    <dbReference type="NCBI Taxonomy" id="82655"/>
    <lineage>
        <taxon>Eukaryota</taxon>
        <taxon>Metazoa</taxon>
        <taxon>Chordata</taxon>
        <taxon>Craniata</taxon>
        <taxon>Vertebrata</taxon>
        <taxon>Euteleostomi</taxon>
        <taxon>Actinopterygii</taxon>
        <taxon>Neopterygii</taxon>
        <taxon>Teleostei</taxon>
        <taxon>Anguilliformes</taxon>
        <taxon>Congridae</taxon>
        <taxon>Conger</taxon>
    </lineage>
</organism>
<accession>A0A9Q1DWR8</accession>
<dbReference type="EMBL" id="JAFJMO010000002">
    <property type="protein sequence ID" value="KAJ8283232.1"/>
    <property type="molecule type" value="Genomic_DNA"/>
</dbReference>